<accession>A0AAD9EHU0</accession>
<proteinExistence type="predicted"/>
<gene>
    <name evidence="1" type="ORF">CCHR01_08479</name>
</gene>
<evidence type="ECO:0000313" key="1">
    <source>
        <dbReference type="EMBL" id="KAK1848913.1"/>
    </source>
</evidence>
<organism evidence="1 2">
    <name type="scientific">Colletotrichum chrysophilum</name>
    <dbReference type="NCBI Taxonomy" id="1836956"/>
    <lineage>
        <taxon>Eukaryota</taxon>
        <taxon>Fungi</taxon>
        <taxon>Dikarya</taxon>
        <taxon>Ascomycota</taxon>
        <taxon>Pezizomycotina</taxon>
        <taxon>Sordariomycetes</taxon>
        <taxon>Hypocreomycetidae</taxon>
        <taxon>Glomerellales</taxon>
        <taxon>Glomerellaceae</taxon>
        <taxon>Colletotrichum</taxon>
        <taxon>Colletotrichum gloeosporioides species complex</taxon>
    </lineage>
</organism>
<protein>
    <submittedName>
        <fullName evidence="1">Uncharacterized protein</fullName>
    </submittedName>
</protein>
<reference evidence="1" key="1">
    <citation type="submission" date="2023-01" db="EMBL/GenBank/DDBJ databases">
        <title>Colletotrichum chrysophilum M932 genome sequence.</title>
        <authorList>
            <person name="Baroncelli R."/>
        </authorList>
    </citation>
    <scope>NUCLEOTIDE SEQUENCE</scope>
    <source>
        <strain evidence="1">M932</strain>
    </source>
</reference>
<sequence>MAVNERYFRHATDYFLDNLEFADKHLRIRGRWITHHSERFASILLAASAEGIEWAHKKERRLTSECLKRTATHKLEEAFRDETRYFDLIVELKQILREHYLLKYLGCRRKDLTATFQKYGAVEKVSEFFRCEHLRRKGMTWGEMIQAIDEEERQLWAWQTSRSLQDISRCGESILGPKPTAPITEIAKGITVLRGELDGFDGTNAFESMVSIVRENTGKSGRDFNEYTALLWTASWEELAKRLRNDRSRLDRRFAGDHNKALRELLETKMDEMNSRLFKKNFYLTSITPFNKDDKDDRDSRDDRESSKNLIGTKNSWYDTENTAHATVRLKFP</sequence>
<comment type="caution">
    <text evidence="1">The sequence shown here is derived from an EMBL/GenBank/DDBJ whole genome shotgun (WGS) entry which is preliminary data.</text>
</comment>
<dbReference type="AlphaFoldDB" id="A0AAD9EHU0"/>
<keyword evidence="2" id="KW-1185">Reference proteome</keyword>
<name>A0AAD9EHU0_9PEZI</name>
<dbReference type="Proteomes" id="UP001243330">
    <property type="component" value="Unassembled WGS sequence"/>
</dbReference>
<evidence type="ECO:0000313" key="2">
    <source>
        <dbReference type="Proteomes" id="UP001243330"/>
    </source>
</evidence>
<dbReference type="EMBL" id="JAQOWY010000158">
    <property type="protein sequence ID" value="KAK1848913.1"/>
    <property type="molecule type" value="Genomic_DNA"/>
</dbReference>